<evidence type="ECO:0000313" key="17">
    <source>
        <dbReference type="EMBL" id="KFM81263.1"/>
    </source>
</evidence>
<keyword evidence="6" id="KW-0051">Antiviral defense</keyword>
<evidence type="ECO:0000256" key="9">
    <source>
        <dbReference type="ARBA" id="ARBA00054245"/>
    </source>
</evidence>
<dbReference type="InterPro" id="IPR012340">
    <property type="entry name" value="NA-bd_OB-fold"/>
</dbReference>
<keyword evidence="7" id="KW-0804">Transcription</keyword>
<dbReference type="GO" id="GO:0005666">
    <property type="term" value="C:RNA polymerase III complex"/>
    <property type="evidence" value="ECO:0007669"/>
    <property type="project" value="TreeGrafter"/>
</dbReference>
<dbReference type="InterPro" id="IPR045113">
    <property type="entry name" value="Rpb7-like"/>
</dbReference>
<dbReference type="PANTHER" id="PTHR12709:SF1">
    <property type="entry name" value="DNA-DIRECTED RNA POLYMERASE III SUBUNIT RPC8"/>
    <property type="match status" value="1"/>
</dbReference>
<dbReference type="Proteomes" id="UP000054359">
    <property type="component" value="Unassembled WGS sequence"/>
</dbReference>
<dbReference type="InterPro" id="IPR005576">
    <property type="entry name" value="Rpb7-like_N"/>
</dbReference>
<evidence type="ECO:0000256" key="11">
    <source>
        <dbReference type="ARBA" id="ARBA00072526"/>
    </source>
</evidence>
<dbReference type="Pfam" id="PF03876">
    <property type="entry name" value="SHS2_Rpb7-N"/>
    <property type="match status" value="1"/>
</dbReference>
<evidence type="ECO:0000256" key="4">
    <source>
        <dbReference type="ARBA" id="ARBA00022588"/>
    </source>
</evidence>
<feature type="region of interest" description="Disordered" evidence="14">
    <location>
        <begin position="161"/>
        <end position="180"/>
    </location>
</feature>
<dbReference type="Gene3D" id="3.30.1490.120">
    <property type="entry name" value="RNA polymerase Rpb7-like, N-terminal domain"/>
    <property type="match status" value="1"/>
</dbReference>
<dbReference type="Pfam" id="PF08292">
    <property type="entry name" value="RNA_pol_Rbc25"/>
    <property type="match status" value="1"/>
</dbReference>
<feature type="domain" description="RNA polymerase III subunit Rpc25" evidence="16">
    <location>
        <begin position="83"/>
        <end position="200"/>
    </location>
</feature>
<comment type="similarity">
    <text evidence="2">Belongs to the eukaryotic RPB7/RPC8 RNA polymerase subunit family.</text>
</comment>
<proteinExistence type="inferred from homology"/>
<dbReference type="NCBIfam" id="TIGR00448">
    <property type="entry name" value="rpoE"/>
    <property type="match status" value="1"/>
</dbReference>
<dbReference type="CDD" id="cd04330">
    <property type="entry name" value="RNAP_III_Rpc25_N"/>
    <property type="match status" value="1"/>
</dbReference>
<evidence type="ECO:0000259" key="15">
    <source>
        <dbReference type="Pfam" id="PF03876"/>
    </source>
</evidence>
<keyword evidence="5" id="KW-0391">Immunity</keyword>
<dbReference type="InterPro" id="IPR013238">
    <property type="entry name" value="RNA_pol_III_Rbc25"/>
</dbReference>
<dbReference type="OMA" id="LGPTLWW"/>
<evidence type="ECO:0000256" key="5">
    <source>
        <dbReference type="ARBA" id="ARBA00022859"/>
    </source>
</evidence>
<protein>
    <recommendedName>
        <fullName evidence="11">DNA-directed RNA polymerase III subunit RPC8</fullName>
    </recommendedName>
    <alternativeName>
        <fullName evidence="13">DNA-directed RNA polymerase III subunit H</fullName>
    </alternativeName>
    <alternativeName>
        <fullName evidence="12">DNA-directed RNA polymerase III subunit rpc8</fullName>
    </alternativeName>
</protein>
<dbReference type="SUPFAM" id="SSF50249">
    <property type="entry name" value="Nucleic acid-binding proteins"/>
    <property type="match status" value="1"/>
</dbReference>
<dbReference type="Gene3D" id="2.40.50.140">
    <property type="entry name" value="Nucleic acid-binding proteins"/>
    <property type="match status" value="1"/>
</dbReference>
<dbReference type="GO" id="GO:0051607">
    <property type="term" value="P:defense response to virus"/>
    <property type="evidence" value="ECO:0007669"/>
    <property type="project" value="UniProtKB-KW"/>
</dbReference>
<evidence type="ECO:0000256" key="14">
    <source>
        <dbReference type="SAM" id="MobiDB-lite"/>
    </source>
</evidence>
<dbReference type="InterPro" id="IPR036898">
    <property type="entry name" value="RNA_pol_Rpb7-like_N_sf"/>
</dbReference>
<dbReference type="EMBL" id="KK121803">
    <property type="protein sequence ID" value="KFM81263.1"/>
    <property type="molecule type" value="Genomic_DNA"/>
</dbReference>
<comment type="subcellular location">
    <subcellularLocation>
        <location evidence="1">Nucleus</location>
    </subcellularLocation>
</comment>
<dbReference type="PANTHER" id="PTHR12709">
    <property type="entry name" value="DNA-DIRECTED RNA POLYMERASE II, III"/>
    <property type="match status" value="1"/>
</dbReference>
<dbReference type="GO" id="GO:0003677">
    <property type="term" value="F:DNA binding"/>
    <property type="evidence" value="ECO:0007669"/>
    <property type="project" value="InterPro"/>
</dbReference>
<evidence type="ECO:0000256" key="10">
    <source>
        <dbReference type="ARBA" id="ARBA00062626"/>
    </source>
</evidence>
<evidence type="ECO:0000256" key="8">
    <source>
        <dbReference type="ARBA" id="ARBA00023242"/>
    </source>
</evidence>
<feature type="domain" description="RNA polymerase Rpb7-like N-terminal" evidence="15">
    <location>
        <begin position="8"/>
        <end position="64"/>
    </location>
</feature>
<gene>
    <name evidence="17" type="ORF">X975_10202</name>
</gene>
<evidence type="ECO:0000259" key="16">
    <source>
        <dbReference type="Pfam" id="PF08292"/>
    </source>
</evidence>
<dbReference type="SUPFAM" id="SSF88798">
    <property type="entry name" value="N-terminal, heterodimerisation domain of RBP7 (RpoE)"/>
    <property type="match status" value="1"/>
</dbReference>
<dbReference type="FunFam" id="3.30.1490.120:FF:000002">
    <property type="entry name" value="DNA-directed RNA polymerase III subunit RPC8"/>
    <property type="match status" value="1"/>
</dbReference>
<dbReference type="GO" id="GO:0003899">
    <property type="term" value="F:DNA-directed RNA polymerase activity"/>
    <property type="evidence" value="ECO:0007669"/>
    <property type="project" value="InterPro"/>
</dbReference>
<feature type="non-terminal residue" evidence="17">
    <location>
        <position position="201"/>
    </location>
</feature>
<evidence type="ECO:0000256" key="3">
    <source>
        <dbReference type="ARBA" id="ARBA00022478"/>
    </source>
</evidence>
<reference evidence="17 18" key="1">
    <citation type="submission" date="2013-11" db="EMBL/GenBank/DDBJ databases">
        <title>Genome sequencing of Stegodyphus mimosarum.</title>
        <authorList>
            <person name="Bechsgaard J."/>
        </authorList>
    </citation>
    <scope>NUCLEOTIDE SEQUENCE [LARGE SCALE GENOMIC DNA]</scope>
</reference>
<keyword evidence="8" id="KW-0539">Nucleus</keyword>
<keyword evidence="3 17" id="KW-0240">DNA-directed RNA polymerase</keyword>
<evidence type="ECO:0000256" key="2">
    <source>
        <dbReference type="ARBA" id="ARBA00009307"/>
    </source>
</evidence>
<dbReference type="InterPro" id="IPR004519">
    <property type="entry name" value="RNAP_E/RPC8"/>
</dbReference>
<evidence type="ECO:0000256" key="1">
    <source>
        <dbReference type="ARBA" id="ARBA00004123"/>
    </source>
</evidence>
<organism evidence="17 18">
    <name type="scientific">Stegodyphus mimosarum</name>
    <name type="common">African social velvet spider</name>
    <dbReference type="NCBI Taxonomy" id="407821"/>
    <lineage>
        <taxon>Eukaryota</taxon>
        <taxon>Metazoa</taxon>
        <taxon>Ecdysozoa</taxon>
        <taxon>Arthropoda</taxon>
        <taxon>Chelicerata</taxon>
        <taxon>Arachnida</taxon>
        <taxon>Araneae</taxon>
        <taxon>Araneomorphae</taxon>
        <taxon>Entelegynae</taxon>
        <taxon>Eresoidea</taxon>
        <taxon>Eresidae</taxon>
        <taxon>Stegodyphus</taxon>
    </lineage>
</organism>
<dbReference type="GO" id="GO:0006384">
    <property type="term" value="P:transcription initiation at RNA polymerase III promoter"/>
    <property type="evidence" value="ECO:0007669"/>
    <property type="project" value="TreeGrafter"/>
</dbReference>
<keyword evidence="18" id="KW-1185">Reference proteome</keyword>
<evidence type="ECO:0000256" key="12">
    <source>
        <dbReference type="ARBA" id="ARBA00073027"/>
    </source>
</evidence>
<dbReference type="STRING" id="407821.A0A087UV74"/>
<dbReference type="AlphaFoldDB" id="A0A087UV74"/>
<keyword evidence="4" id="KW-0399">Innate immunity</keyword>
<dbReference type="FunFam" id="2.40.50.140:FF:000130">
    <property type="entry name" value="DNA-directed RNA polymerase III subunit RPC8"/>
    <property type="match status" value="1"/>
</dbReference>
<accession>A0A087UV74</accession>
<name>A0A087UV74_STEMI</name>
<comment type="subunit">
    <text evidence="10">Component of the RNA polymerase III complex consisting of 17 subunits: a ten-subunit horseshoe-shaped catalytic core composed of POLR3A/RPC1, POLR3B/RPC2, POLR1C/RPAC1, POLR1D/RPAC2, POLR3K/RPC10, POLR2E/RPABC1, POLR2F/RPABC2, POLR2H/RPABC3, POLR2K/RPABC4 and POLR2L/RPABC5; a mobile stalk composed of two subunits POLR3H/RPC8 and CRCP/RPC9, protruding from the core and functioning primarily in transcription initiation; and additional subunits homologous to general transcription factors of the RNA polymerase II machinery, POLR3C/RPC3-POLR3F/RPC6-POLR3G/RPC7 heterotrimer required for transcription initiation and POLR3D/RPC4-POLR3E/RPC5 heterodimer involved in both transcription initiation and termination. Interacts with CRCP/RPC9. POLR3H/RPC8 and CRCP/RPC9 probably form a Pol III subcomplex.</text>
</comment>
<dbReference type="GO" id="GO:0045087">
    <property type="term" value="P:innate immune response"/>
    <property type="evidence" value="ECO:0007669"/>
    <property type="project" value="UniProtKB-KW"/>
</dbReference>
<evidence type="ECO:0000256" key="6">
    <source>
        <dbReference type="ARBA" id="ARBA00023118"/>
    </source>
</evidence>
<evidence type="ECO:0000256" key="13">
    <source>
        <dbReference type="ARBA" id="ARBA00078855"/>
    </source>
</evidence>
<evidence type="ECO:0000256" key="7">
    <source>
        <dbReference type="ARBA" id="ARBA00023163"/>
    </source>
</evidence>
<comment type="function">
    <text evidence="9">DNA-dependent RNA polymerase catalyzes the transcription of DNA into RNA using the four ribonucleoside triphosphates as substrates. Specific peripheric component of RNA polymerase III (Pol III) which synthesizes small non-coding RNAs including 5S rRNA, snRNAs, tRNAs and miRNAs from at least 500 distinct genomic loci. With CRCP/RPC9 forms a mobile stalk that protrudes from Pol III core and functions primarily in transcription initiation. Pol III plays a key role in sensing and limiting infection by intracellular bacteria and DNA viruses. Acts as nuclear and cytosolic DNA sensor involved in innate immune response. Can sense non-self dsDNA that serves as template for transcription into dsRNA. The non-self RNA polymerase III transcripts, such as Epstein-Barr virus-encoded RNAs (EBERs) induce type I interferon and NF-kappa-B through the RIG-I pathway.</text>
</comment>
<dbReference type="OrthoDB" id="10256606at2759"/>
<evidence type="ECO:0000313" key="18">
    <source>
        <dbReference type="Proteomes" id="UP000054359"/>
    </source>
</evidence>
<sequence>MFTLVEMKDTVRIRPWRFHKPLQDAIADELRLKFANKVVMNVGLCIALFEITKLEESYIFPGDGASHTGVYFSYIVFRPFMNEILVGKIRSCSREGVHVSIGFFDDILIPQDVLQHPSRFDEKEQLWVWVFSNEESGQTHDLFMDRDEPIRFRVIDETFVDTTPTSPETETSDAEEKDRRIPYNLTGSINEPGLGLLSWWS</sequence>